<dbReference type="SUPFAM" id="SSF48403">
    <property type="entry name" value="Ankyrin repeat"/>
    <property type="match status" value="1"/>
</dbReference>
<keyword evidence="7" id="KW-1185">Reference proteome</keyword>
<dbReference type="Proteomes" id="UP001149090">
    <property type="component" value="Unassembled WGS sequence"/>
</dbReference>
<dbReference type="CDD" id="cd18186">
    <property type="entry name" value="BTB_POZ_ZBTB_KLHL-like"/>
    <property type="match status" value="1"/>
</dbReference>
<keyword evidence="4" id="KW-0812">Transmembrane</keyword>
<feature type="repeat" description="ANK" evidence="3">
    <location>
        <begin position="65"/>
        <end position="99"/>
    </location>
</feature>
<dbReference type="SMART" id="SM00248">
    <property type="entry name" value="ANK"/>
    <property type="match status" value="8"/>
</dbReference>
<evidence type="ECO:0000256" key="1">
    <source>
        <dbReference type="ARBA" id="ARBA00022737"/>
    </source>
</evidence>
<keyword evidence="4" id="KW-0472">Membrane</keyword>
<evidence type="ECO:0000256" key="2">
    <source>
        <dbReference type="ARBA" id="ARBA00023043"/>
    </source>
</evidence>
<feature type="domain" description="BTB" evidence="5">
    <location>
        <begin position="459"/>
        <end position="525"/>
    </location>
</feature>
<dbReference type="PROSITE" id="PS50297">
    <property type="entry name" value="ANK_REP_REGION"/>
    <property type="match status" value="5"/>
</dbReference>
<dbReference type="PANTHER" id="PTHR24189:SF50">
    <property type="entry name" value="ANKYRIN REPEAT AND SOCS BOX PROTEIN 2"/>
    <property type="match status" value="1"/>
</dbReference>
<dbReference type="PANTHER" id="PTHR24189">
    <property type="entry name" value="MYOTROPHIN"/>
    <property type="match status" value="1"/>
</dbReference>
<dbReference type="EMBL" id="JAPDFW010000022">
    <property type="protein sequence ID" value="KAJ5079905.1"/>
    <property type="molecule type" value="Genomic_DNA"/>
</dbReference>
<protein>
    <submittedName>
        <fullName evidence="6">Ankyrin repeat-containing protein</fullName>
    </submittedName>
</protein>
<keyword evidence="1" id="KW-0677">Repeat</keyword>
<reference evidence="6" key="1">
    <citation type="submission" date="2022-10" db="EMBL/GenBank/DDBJ databases">
        <title>Novel sulphate-reducing endosymbionts in the free-living metamonad Anaeramoeba.</title>
        <authorList>
            <person name="Jerlstrom-Hultqvist J."/>
            <person name="Cepicka I."/>
            <person name="Gallot-Lavallee L."/>
            <person name="Salas-Leiva D."/>
            <person name="Curtis B.A."/>
            <person name="Zahonova K."/>
            <person name="Pipaliya S."/>
            <person name="Dacks J."/>
            <person name="Roger A.J."/>
        </authorList>
    </citation>
    <scope>NUCLEOTIDE SEQUENCE</scope>
    <source>
        <strain evidence="6">BMAN</strain>
    </source>
</reference>
<evidence type="ECO:0000256" key="3">
    <source>
        <dbReference type="PROSITE-ProRule" id="PRU00023"/>
    </source>
</evidence>
<evidence type="ECO:0000313" key="6">
    <source>
        <dbReference type="EMBL" id="KAJ5079905.1"/>
    </source>
</evidence>
<dbReference type="InterPro" id="IPR050745">
    <property type="entry name" value="Multifunctional_regulatory"/>
</dbReference>
<dbReference type="AlphaFoldDB" id="A0A9Q0LXY1"/>
<dbReference type="InterPro" id="IPR036770">
    <property type="entry name" value="Ankyrin_rpt-contain_sf"/>
</dbReference>
<feature type="repeat" description="ANK" evidence="3">
    <location>
        <begin position="262"/>
        <end position="295"/>
    </location>
</feature>
<dbReference type="InterPro" id="IPR002110">
    <property type="entry name" value="Ankyrin_rpt"/>
</dbReference>
<comment type="caution">
    <text evidence="6">The sequence shown here is derived from an EMBL/GenBank/DDBJ whole genome shotgun (WGS) entry which is preliminary data.</text>
</comment>
<feature type="repeat" description="ANK" evidence="3">
    <location>
        <begin position="98"/>
        <end position="131"/>
    </location>
</feature>
<feature type="transmembrane region" description="Helical" evidence="4">
    <location>
        <begin position="184"/>
        <end position="204"/>
    </location>
</feature>
<dbReference type="PROSITE" id="PS50088">
    <property type="entry name" value="ANK_REPEAT"/>
    <property type="match status" value="6"/>
</dbReference>
<evidence type="ECO:0000259" key="5">
    <source>
        <dbReference type="PROSITE" id="PS50097"/>
    </source>
</evidence>
<proteinExistence type="predicted"/>
<dbReference type="Pfam" id="PF00651">
    <property type="entry name" value="BTB"/>
    <property type="match status" value="1"/>
</dbReference>
<sequence length="553" mass="63574">MSFSQNSFQEILQAIQKNDTKKLEILLKKDLEIPLLKLFVLAIRLGNKEIVQIFINKEFDLNSHDNKTPLHFALDNKNAKEDIIKLLIDSGANVNAQTLITPLHLACRNSVSISIIKLLLSSNAQINQITKKTPLHFVCLANNISNPIIELLLNSGADPNIQDVIIYIILNQQKKQNKTIIHKIYFELIGSILSIIYLLFYLVLICFESKPSLDILKLFLKFGANLNLKDGNTPLHISCEKNADPQCILFLINSGANINEKTSRTPLHLACENDVNPEIVKVLIENGAEVNCEDKKNPLHLACRKEASTSIIALLLDNGANLENKDVPFDLANEKTKKFMICYNSYAQDMKRLSKLDQTCDLYIKNNGKTIGFHKCILNARLKKKKSIEEIERYFEKMKDSDLLLLKRYIYTGFVEDQEEFERVEDHFKKMGIEEKIKKNNKDQLVKDISQLYYDQESKDFTILIESSEIKVHKAILIARSEIYKGMFLSVNDDSNSVHDYSGKGIESFNTFIKFLYFDSIDSDQSEILMDLEELYDYYQLNENSLLRFELDF</sequence>
<dbReference type="PROSITE" id="PS50097">
    <property type="entry name" value="BTB"/>
    <property type="match status" value="1"/>
</dbReference>
<keyword evidence="4" id="KW-1133">Transmembrane helix</keyword>
<dbReference type="Pfam" id="PF12796">
    <property type="entry name" value="Ank_2"/>
    <property type="match status" value="2"/>
</dbReference>
<evidence type="ECO:0000256" key="4">
    <source>
        <dbReference type="SAM" id="Phobius"/>
    </source>
</evidence>
<feature type="repeat" description="ANK" evidence="3">
    <location>
        <begin position="230"/>
        <end position="263"/>
    </location>
</feature>
<organism evidence="6 7">
    <name type="scientific">Anaeramoeba ignava</name>
    <name type="common">Anaerobic marine amoeba</name>
    <dbReference type="NCBI Taxonomy" id="1746090"/>
    <lineage>
        <taxon>Eukaryota</taxon>
        <taxon>Metamonada</taxon>
        <taxon>Anaeramoebidae</taxon>
        <taxon>Anaeramoeba</taxon>
    </lineage>
</organism>
<gene>
    <name evidence="6" type="ORF">M0811_04218</name>
</gene>
<keyword evidence="2 3" id="KW-0040">ANK repeat</keyword>
<feature type="repeat" description="ANK" evidence="3">
    <location>
        <begin position="130"/>
        <end position="164"/>
    </location>
</feature>
<dbReference type="InterPro" id="IPR011333">
    <property type="entry name" value="SKP1/BTB/POZ_sf"/>
</dbReference>
<dbReference type="Gene3D" id="1.25.40.20">
    <property type="entry name" value="Ankyrin repeat-containing domain"/>
    <property type="match status" value="2"/>
</dbReference>
<accession>A0A9Q0LXY1</accession>
<dbReference type="SUPFAM" id="SSF54695">
    <property type="entry name" value="POZ domain"/>
    <property type="match status" value="1"/>
</dbReference>
<dbReference type="SMART" id="SM00225">
    <property type="entry name" value="BTB"/>
    <property type="match status" value="1"/>
</dbReference>
<dbReference type="InterPro" id="IPR000210">
    <property type="entry name" value="BTB/POZ_dom"/>
</dbReference>
<feature type="repeat" description="ANK" evidence="3">
    <location>
        <begin position="294"/>
        <end position="327"/>
    </location>
</feature>
<dbReference type="Gene3D" id="3.30.710.10">
    <property type="entry name" value="Potassium Channel Kv1.1, Chain A"/>
    <property type="match status" value="1"/>
</dbReference>
<name>A0A9Q0LXY1_ANAIG</name>
<evidence type="ECO:0000313" key="7">
    <source>
        <dbReference type="Proteomes" id="UP001149090"/>
    </source>
</evidence>